<evidence type="ECO:0000313" key="1">
    <source>
        <dbReference type="EMBL" id="KIK49615.1"/>
    </source>
</evidence>
<protein>
    <submittedName>
        <fullName evidence="1">Uncharacterized protein</fullName>
    </submittedName>
</protein>
<dbReference type="AlphaFoldDB" id="A0A0D0AHN6"/>
<gene>
    <name evidence="1" type="ORF">CY34DRAFT_797067</name>
</gene>
<evidence type="ECO:0000313" key="2">
    <source>
        <dbReference type="Proteomes" id="UP000054485"/>
    </source>
</evidence>
<name>A0A0D0AHN6_9AGAM</name>
<reference evidence="2" key="2">
    <citation type="submission" date="2015-01" db="EMBL/GenBank/DDBJ databases">
        <title>Evolutionary Origins and Diversification of the Mycorrhizal Mutualists.</title>
        <authorList>
            <consortium name="DOE Joint Genome Institute"/>
            <consortium name="Mycorrhizal Genomics Consortium"/>
            <person name="Kohler A."/>
            <person name="Kuo A."/>
            <person name="Nagy L.G."/>
            <person name="Floudas D."/>
            <person name="Copeland A."/>
            <person name="Barry K.W."/>
            <person name="Cichocki N."/>
            <person name="Veneault-Fourrey C."/>
            <person name="LaButti K."/>
            <person name="Lindquist E.A."/>
            <person name="Lipzen A."/>
            <person name="Lundell T."/>
            <person name="Morin E."/>
            <person name="Murat C."/>
            <person name="Riley R."/>
            <person name="Ohm R."/>
            <person name="Sun H."/>
            <person name="Tunlid A."/>
            <person name="Henrissat B."/>
            <person name="Grigoriev I.V."/>
            <person name="Hibbett D.S."/>
            <person name="Martin F."/>
        </authorList>
    </citation>
    <scope>NUCLEOTIDE SEQUENCE [LARGE SCALE GENOMIC DNA]</scope>
    <source>
        <strain evidence="2">UH-Slu-Lm8-n1</strain>
    </source>
</reference>
<organism evidence="1 2">
    <name type="scientific">Suillus luteus UH-Slu-Lm8-n1</name>
    <dbReference type="NCBI Taxonomy" id="930992"/>
    <lineage>
        <taxon>Eukaryota</taxon>
        <taxon>Fungi</taxon>
        <taxon>Dikarya</taxon>
        <taxon>Basidiomycota</taxon>
        <taxon>Agaricomycotina</taxon>
        <taxon>Agaricomycetes</taxon>
        <taxon>Agaricomycetidae</taxon>
        <taxon>Boletales</taxon>
        <taxon>Suillineae</taxon>
        <taxon>Suillaceae</taxon>
        <taxon>Suillus</taxon>
    </lineage>
</organism>
<dbReference type="Proteomes" id="UP000054485">
    <property type="component" value="Unassembled WGS sequence"/>
</dbReference>
<proteinExistence type="predicted"/>
<dbReference type="InParanoid" id="A0A0D0AHN6"/>
<keyword evidence="2" id="KW-1185">Reference proteome</keyword>
<accession>A0A0D0AHN6</accession>
<dbReference type="HOGENOM" id="CLU_2943329_0_0_1"/>
<sequence>MCVIPASSGQLVVLDEPGVNAQLVDLYTSAAHALMRLITETHGPCTASGALNRSRCPLFK</sequence>
<reference evidence="1 2" key="1">
    <citation type="submission" date="2014-04" db="EMBL/GenBank/DDBJ databases">
        <authorList>
            <consortium name="DOE Joint Genome Institute"/>
            <person name="Kuo A."/>
            <person name="Ruytinx J."/>
            <person name="Rineau F."/>
            <person name="Colpaert J."/>
            <person name="Kohler A."/>
            <person name="Nagy L.G."/>
            <person name="Floudas D."/>
            <person name="Copeland A."/>
            <person name="Barry K.W."/>
            <person name="Cichocki N."/>
            <person name="Veneault-Fourrey C."/>
            <person name="LaButti K."/>
            <person name="Lindquist E.A."/>
            <person name="Lipzen A."/>
            <person name="Lundell T."/>
            <person name="Morin E."/>
            <person name="Murat C."/>
            <person name="Sun H."/>
            <person name="Tunlid A."/>
            <person name="Henrissat B."/>
            <person name="Grigoriev I.V."/>
            <person name="Hibbett D.S."/>
            <person name="Martin F."/>
            <person name="Nordberg H.P."/>
            <person name="Cantor M.N."/>
            <person name="Hua S.X."/>
        </authorList>
    </citation>
    <scope>NUCLEOTIDE SEQUENCE [LARGE SCALE GENOMIC DNA]</scope>
    <source>
        <strain evidence="1 2">UH-Slu-Lm8-n1</strain>
    </source>
</reference>
<dbReference type="EMBL" id="KN835132">
    <property type="protein sequence ID" value="KIK49615.1"/>
    <property type="molecule type" value="Genomic_DNA"/>
</dbReference>